<dbReference type="PANTHER" id="PTHR10658">
    <property type="entry name" value="PHOSPHATIDYLINOSITOL TRANSFER PROTEIN"/>
    <property type="match status" value="1"/>
</dbReference>
<dbReference type="GO" id="GO:0005737">
    <property type="term" value="C:cytoplasm"/>
    <property type="evidence" value="ECO:0007669"/>
    <property type="project" value="TreeGrafter"/>
</dbReference>
<dbReference type="GO" id="GO:0008525">
    <property type="term" value="F:phosphatidylcholine transporter activity"/>
    <property type="evidence" value="ECO:0007669"/>
    <property type="project" value="TreeGrafter"/>
</dbReference>
<proteinExistence type="inferred from homology"/>
<dbReference type="GO" id="GO:0008526">
    <property type="term" value="F:phosphatidylinositol transfer activity"/>
    <property type="evidence" value="ECO:0007669"/>
    <property type="project" value="TreeGrafter"/>
</dbReference>
<dbReference type="WBParaSite" id="SMUV_0000942901-mRNA-1">
    <property type="protein sequence ID" value="SMUV_0000942901-mRNA-1"/>
    <property type="gene ID" value="SMUV_0000942901"/>
</dbReference>
<dbReference type="GO" id="GO:0035091">
    <property type="term" value="F:phosphatidylinositol binding"/>
    <property type="evidence" value="ECO:0007669"/>
    <property type="project" value="TreeGrafter"/>
</dbReference>
<dbReference type="GO" id="GO:0046872">
    <property type="term" value="F:metal ion binding"/>
    <property type="evidence" value="ECO:0007669"/>
    <property type="project" value="InterPro"/>
</dbReference>
<dbReference type="InterPro" id="IPR023393">
    <property type="entry name" value="START-like_dom_sf"/>
</dbReference>
<accession>A0A0N5AWW5</accession>
<dbReference type="SMART" id="SM00775">
    <property type="entry name" value="LNS2"/>
    <property type="match status" value="1"/>
</dbReference>
<dbReference type="Pfam" id="PF24694">
    <property type="entry name" value="LNS2_PITM1-3"/>
    <property type="match status" value="1"/>
</dbReference>
<dbReference type="InterPro" id="IPR031315">
    <property type="entry name" value="LNS2/PITP"/>
</dbReference>
<name>A0A0N5AWW5_9BILA</name>
<dbReference type="Pfam" id="PF24695">
    <property type="entry name" value="PITM1-3"/>
    <property type="match status" value="1"/>
</dbReference>
<dbReference type="PROSITE" id="PS51043">
    <property type="entry name" value="DDHD"/>
    <property type="match status" value="1"/>
</dbReference>
<dbReference type="PRINTS" id="PR00391">
    <property type="entry name" value="PITRANSFER"/>
</dbReference>
<evidence type="ECO:0000259" key="4">
    <source>
        <dbReference type="PROSITE" id="PS51043"/>
    </source>
</evidence>
<dbReference type="STRING" id="451379.A0A0N5AWW5"/>
<dbReference type="AlphaFoldDB" id="A0A0N5AWW5"/>
<feature type="domain" description="DDHD" evidence="4">
    <location>
        <begin position="519"/>
        <end position="658"/>
    </location>
</feature>
<keyword evidence="2" id="KW-0597">Phosphoprotein</keyword>
<dbReference type="InterPro" id="IPR055261">
    <property type="entry name" value="PI_transfer_N"/>
</dbReference>
<evidence type="ECO:0000256" key="3">
    <source>
        <dbReference type="ARBA" id="ARBA00022837"/>
    </source>
</evidence>
<dbReference type="SUPFAM" id="SSF56784">
    <property type="entry name" value="HAD-like"/>
    <property type="match status" value="1"/>
</dbReference>
<keyword evidence="3" id="KW-0106">Calcium</keyword>
<comment type="similarity">
    <text evidence="1">Belongs to the PtdIns transfer protein family. PI transfer class IIA subfamily.</text>
</comment>
<evidence type="ECO:0000313" key="5">
    <source>
        <dbReference type="Proteomes" id="UP000046393"/>
    </source>
</evidence>
<dbReference type="GO" id="GO:0071944">
    <property type="term" value="C:cell periphery"/>
    <property type="evidence" value="ECO:0007669"/>
    <property type="project" value="UniProtKB-ARBA"/>
</dbReference>
<dbReference type="GO" id="GO:0031210">
    <property type="term" value="F:phosphatidylcholine binding"/>
    <property type="evidence" value="ECO:0007669"/>
    <property type="project" value="TreeGrafter"/>
</dbReference>
<dbReference type="Pfam" id="PF02121">
    <property type="entry name" value="IP_trans"/>
    <property type="match status" value="1"/>
</dbReference>
<dbReference type="InterPro" id="IPR001666">
    <property type="entry name" value="PI_transfer"/>
</dbReference>
<dbReference type="Pfam" id="PF02862">
    <property type="entry name" value="DDHD"/>
    <property type="match status" value="2"/>
</dbReference>
<reference evidence="6" key="1">
    <citation type="submission" date="2017-02" db="UniProtKB">
        <authorList>
            <consortium name="WormBaseParasite"/>
        </authorList>
    </citation>
    <scope>IDENTIFICATION</scope>
</reference>
<dbReference type="PANTHER" id="PTHR10658:SF81">
    <property type="entry name" value="PROTEIN RETINAL DEGENERATION B"/>
    <property type="match status" value="1"/>
</dbReference>
<dbReference type="SMART" id="SM01127">
    <property type="entry name" value="DDHD"/>
    <property type="match status" value="1"/>
</dbReference>
<sequence length="995" mass="112260">MYAYIAASRICAPQLLMEFTDSDDKKSRLESYGEGSGVEIKKNEPYSSGPGGSGQYTYKIYHLGKRIPAWIRNIIPNETLQVHEEAWNAYPYTKTKYHCPAFNRITLEIETKYFNDAGRQSNVFNLSGEELDNRIVDVVDIVNDPVSSSDYCEEEDPKIYKSTKTGRGPLTKEWVSERINSGEPLMCAYKLCRVVFRFWGLQSRVEGWIHSYALRNTMLRAHIQAWVWQDEWYGLTMSDVRRLEQEAAEHLNKIMAKTDNADSESSSGVYYDCVDWEDEEEKHSLARWSSELLAPSTDSPPSTPRCIRSAALLVLFFCADISPEISSDYKPTDVTTLQATIEKQIGAYYPQLISRVRFLYISCGNELHSTASQLITMCPSFGIFNPVLALLLSSTQAFQEAVNSSISRANQAYLEFTQTEAGKNFQGEVFVVGDHLGGLLLYECLKKSRQHSAVSRHSSSLSAGSHQTRDDRDCEASWSVFEFPIHEHIEPLCCRNLSAPPLSPQRTSVGSENDLTSSLEFHASTAFFLGCPLALFLAQKKLFGSDFDKIDCGQIFNLYYALDPCSARMEPLLGPKFALLPPVNVPRFQRYPLGDGQQISFENVQDIPLIWGRKRIDHALHCPHAMVALPSTALPSILHASYWESEDVASFILRQFVRTEEIPYLSNLANLSTIPSEIEMPEMSWVRKRTKYKVKNLAPNHRGNDVILVEGSEQQFSARFCYGPVDLVKLSHEKVSAFVCPVGGDWHLISTEITDSHGRVTFSLNNKLPVGIHGIKMIVHGDHSFLDLFVAVVPKGVKIVIFSVDGSLTGSVSVTGRDPRVRPGAVDVVRFWHDLGYLITYVTARPDMQQRVVSSWLSLHNFPHGLLIFTPSFSREPLKQKMLHLKYLIEMGITVHAAYGSNKDISVYSCAGIRPDRILSVSSNKRRGCQHVDNYSTHLSDLNNGTIEFAQPADYMLVFHHNVSFSLNNQRNLVQRTHSFTPRSGRYDDIIKEKK</sequence>
<protein>
    <submittedName>
        <fullName evidence="6">DDHD domain-containing protein</fullName>
    </submittedName>
</protein>
<keyword evidence="5" id="KW-1185">Reference proteome</keyword>
<dbReference type="InterPro" id="IPR004177">
    <property type="entry name" value="DDHD_dom"/>
</dbReference>
<dbReference type="FunFam" id="3.30.530.20:FF:000028">
    <property type="entry name" value="Phosphatidylinositol transfer protein 5"/>
    <property type="match status" value="1"/>
</dbReference>
<evidence type="ECO:0000256" key="1">
    <source>
        <dbReference type="ARBA" id="ARBA00010316"/>
    </source>
</evidence>
<dbReference type="InterPro" id="IPR036412">
    <property type="entry name" value="HAD-like_sf"/>
</dbReference>
<dbReference type="Gene3D" id="3.30.530.20">
    <property type="match status" value="1"/>
</dbReference>
<dbReference type="Proteomes" id="UP000046393">
    <property type="component" value="Unplaced"/>
</dbReference>
<evidence type="ECO:0000256" key="2">
    <source>
        <dbReference type="ARBA" id="ARBA00022553"/>
    </source>
</evidence>
<evidence type="ECO:0000313" key="6">
    <source>
        <dbReference type="WBParaSite" id="SMUV_0000942901-mRNA-1"/>
    </source>
</evidence>
<dbReference type="SUPFAM" id="SSF55961">
    <property type="entry name" value="Bet v1-like"/>
    <property type="match status" value="1"/>
</dbReference>
<organism evidence="5 6">
    <name type="scientific">Syphacia muris</name>
    <dbReference type="NCBI Taxonomy" id="451379"/>
    <lineage>
        <taxon>Eukaryota</taxon>
        <taxon>Metazoa</taxon>
        <taxon>Ecdysozoa</taxon>
        <taxon>Nematoda</taxon>
        <taxon>Chromadorea</taxon>
        <taxon>Rhabditida</taxon>
        <taxon>Spirurina</taxon>
        <taxon>Oxyuridomorpha</taxon>
        <taxon>Oxyuroidea</taxon>
        <taxon>Oxyuridae</taxon>
        <taxon>Syphacia</taxon>
    </lineage>
</organism>